<name>F2EA28_HORVV</name>
<keyword evidence="1" id="KW-0378">Hydrolase</keyword>
<dbReference type="EMBL" id="AK373003">
    <property type="protein sequence ID" value="BAK04200.1"/>
    <property type="molecule type" value="mRNA"/>
</dbReference>
<dbReference type="Pfam" id="PF01055">
    <property type="entry name" value="Glyco_hydro_31_2nd"/>
    <property type="match status" value="1"/>
</dbReference>
<keyword evidence="1" id="KW-0326">Glycosidase</keyword>
<reference evidence="3" key="1">
    <citation type="journal article" date="2011" name="Plant Physiol.">
        <title>Comprehensive sequence analysis of 24,783 barley full-length cDNAs derived from 12 clone libraries.</title>
        <authorList>
            <person name="Matsumoto T."/>
            <person name="Tanaka T."/>
            <person name="Sakai H."/>
            <person name="Amano N."/>
            <person name="Kanamori H."/>
            <person name="Kurita K."/>
            <person name="Kikuta A."/>
            <person name="Kamiya K."/>
            <person name="Yamamoto M."/>
            <person name="Ikawa H."/>
            <person name="Fujii N."/>
            <person name="Hori K."/>
            <person name="Itoh T."/>
            <person name="Sato K."/>
        </authorList>
    </citation>
    <scope>NUCLEOTIDE SEQUENCE</scope>
    <source>
        <tissue evidence="3">Seed</tissue>
    </source>
</reference>
<dbReference type="GO" id="GO:0005975">
    <property type="term" value="P:carbohydrate metabolic process"/>
    <property type="evidence" value="ECO:0007669"/>
    <property type="project" value="InterPro"/>
</dbReference>
<feature type="domain" description="Glycoside hydrolase family 31 TIM barrel" evidence="2">
    <location>
        <begin position="2"/>
        <end position="67"/>
    </location>
</feature>
<evidence type="ECO:0000259" key="2">
    <source>
        <dbReference type="Pfam" id="PF01055"/>
    </source>
</evidence>
<dbReference type="InterPro" id="IPR000322">
    <property type="entry name" value="Glyco_hydro_31_TIM"/>
</dbReference>
<evidence type="ECO:0000313" key="3">
    <source>
        <dbReference type="EMBL" id="BAK04200.1"/>
    </source>
</evidence>
<proteinExistence type="evidence at transcript level"/>
<protein>
    <submittedName>
        <fullName evidence="3">Predicted protein</fullName>
    </submittedName>
</protein>
<dbReference type="PANTHER" id="PTHR22762:SF127">
    <property type="entry name" value="ALPHA-XYLOSIDASE 1-RELATED"/>
    <property type="match status" value="1"/>
</dbReference>
<accession>F2EA28</accession>
<sequence length="82" mass="9744">MQIGFHQCRWGYHNLSVVEDVVENYWSAQIPLDMIWNDDDHMDARKDLTLSPVNYSRPKLLAFLDMLLFHWYVCVACWLGVI</sequence>
<dbReference type="ExpressionAtlas" id="F2EA28">
    <property type="expression patterns" value="baseline"/>
</dbReference>
<dbReference type="OMA" id="FLEMEMQ"/>
<comment type="similarity">
    <text evidence="1">Belongs to the glycosyl hydrolase 31 family.</text>
</comment>
<dbReference type="PANTHER" id="PTHR22762">
    <property type="entry name" value="ALPHA-GLUCOSIDASE"/>
    <property type="match status" value="1"/>
</dbReference>
<evidence type="ECO:0000256" key="1">
    <source>
        <dbReference type="RuleBase" id="RU361185"/>
    </source>
</evidence>
<organism evidence="3">
    <name type="scientific">Hordeum vulgare subsp. vulgare</name>
    <name type="common">Domesticated barley</name>
    <dbReference type="NCBI Taxonomy" id="112509"/>
    <lineage>
        <taxon>Eukaryota</taxon>
        <taxon>Viridiplantae</taxon>
        <taxon>Streptophyta</taxon>
        <taxon>Embryophyta</taxon>
        <taxon>Tracheophyta</taxon>
        <taxon>Spermatophyta</taxon>
        <taxon>Magnoliopsida</taxon>
        <taxon>Liliopsida</taxon>
        <taxon>Poales</taxon>
        <taxon>Poaceae</taxon>
        <taxon>BOP clade</taxon>
        <taxon>Pooideae</taxon>
        <taxon>Triticodae</taxon>
        <taxon>Triticeae</taxon>
        <taxon>Hordeinae</taxon>
        <taxon>Hordeum</taxon>
    </lineage>
</organism>
<dbReference type="GO" id="GO:0004553">
    <property type="term" value="F:hydrolase activity, hydrolyzing O-glycosyl compounds"/>
    <property type="evidence" value="ECO:0007669"/>
    <property type="project" value="InterPro"/>
</dbReference>
<dbReference type="AlphaFoldDB" id="F2EA28"/>
<dbReference type="Gene3D" id="3.20.20.80">
    <property type="entry name" value="Glycosidases"/>
    <property type="match status" value="1"/>
</dbReference>